<reference evidence="1 2" key="1">
    <citation type="submission" date="2021-06" db="EMBL/GenBank/DDBJ databases">
        <title>Caerostris darwini draft genome.</title>
        <authorList>
            <person name="Kono N."/>
            <person name="Arakawa K."/>
        </authorList>
    </citation>
    <scope>NUCLEOTIDE SEQUENCE [LARGE SCALE GENOMIC DNA]</scope>
</reference>
<dbReference type="EMBL" id="BPLQ01001079">
    <property type="protein sequence ID" value="GIX78121.1"/>
    <property type="molecule type" value="Genomic_DNA"/>
</dbReference>
<dbReference type="AlphaFoldDB" id="A0AAV4N0B0"/>
<comment type="caution">
    <text evidence="1">The sequence shown here is derived from an EMBL/GenBank/DDBJ whole genome shotgun (WGS) entry which is preliminary data.</text>
</comment>
<organism evidence="1 2">
    <name type="scientific">Caerostris darwini</name>
    <dbReference type="NCBI Taxonomy" id="1538125"/>
    <lineage>
        <taxon>Eukaryota</taxon>
        <taxon>Metazoa</taxon>
        <taxon>Ecdysozoa</taxon>
        <taxon>Arthropoda</taxon>
        <taxon>Chelicerata</taxon>
        <taxon>Arachnida</taxon>
        <taxon>Araneae</taxon>
        <taxon>Araneomorphae</taxon>
        <taxon>Entelegynae</taxon>
        <taxon>Araneoidea</taxon>
        <taxon>Araneidae</taxon>
        <taxon>Caerostris</taxon>
    </lineage>
</organism>
<keyword evidence="2" id="KW-1185">Reference proteome</keyword>
<protein>
    <submittedName>
        <fullName evidence="1">Uncharacterized protein</fullName>
    </submittedName>
</protein>
<evidence type="ECO:0000313" key="2">
    <source>
        <dbReference type="Proteomes" id="UP001054837"/>
    </source>
</evidence>
<sequence length="92" mass="10230">MHTQPDCFEFLFLTARSQRRPLRLRGAKDRAGAQYGTSDAILKTSLFHSVRFSRSSNRQGICFRGAIGSGRPILFVFLRGCSPSNLAEEPPA</sequence>
<proteinExistence type="predicted"/>
<accession>A0AAV4N0B0</accession>
<gene>
    <name evidence="1" type="ORF">CDAR_508621</name>
</gene>
<name>A0AAV4N0B0_9ARAC</name>
<evidence type="ECO:0000313" key="1">
    <source>
        <dbReference type="EMBL" id="GIX78121.1"/>
    </source>
</evidence>
<dbReference type="Proteomes" id="UP001054837">
    <property type="component" value="Unassembled WGS sequence"/>
</dbReference>